<dbReference type="InterPro" id="IPR021857">
    <property type="entry name" value="DUF3467"/>
</dbReference>
<keyword evidence="2" id="KW-0614">Plasmid</keyword>
<reference evidence="2 3" key="1">
    <citation type="submission" date="2019-02" db="EMBL/GenBank/DDBJ databases">
        <title>The genomic architecture of introgression among sibling species of bacteria.</title>
        <authorList>
            <person name="Cavassim M.I.A."/>
            <person name="Moeskjaer S."/>
            <person name="Moslemi C."/>
            <person name="Fields B."/>
            <person name="Bachmann A."/>
            <person name="Vilhjalmsson B."/>
            <person name="Schierup M.H."/>
            <person name="Young J.P.W."/>
            <person name="Andersen S.U."/>
        </authorList>
    </citation>
    <scope>NUCLEOTIDE SEQUENCE [LARGE SCALE GENOMIC DNA]</scope>
    <source>
        <strain evidence="2 3">SM92</strain>
        <plasmid evidence="2">pSM92_Rh03</plasmid>
    </source>
</reference>
<protein>
    <submittedName>
        <fullName evidence="2">DUF3467 domain-containing protein</fullName>
    </submittedName>
</protein>
<dbReference type="AlphaFoldDB" id="A0AB38HUF3"/>
<accession>A0AB38HUF3</accession>
<dbReference type="Proteomes" id="UP000294215">
    <property type="component" value="Unassembled WGS sequence"/>
</dbReference>
<name>A0AB38HUF3_9HYPH</name>
<proteinExistence type="predicted"/>
<evidence type="ECO:0000313" key="3">
    <source>
        <dbReference type="Proteomes" id="UP000294215"/>
    </source>
</evidence>
<sequence>MGKVTMAAGRGNAAHAQSQATPGEAPPPVRLNAANLKSTYCNVCNATSTRDEVVLNFGANHNWDRPQRDLEIELHHRIVLSPFAAKRLRDLMTKLIDEHERRYGELH</sequence>
<feature type="region of interest" description="Disordered" evidence="1">
    <location>
        <begin position="1"/>
        <end position="31"/>
    </location>
</feature>
<gene>
    <name evidence="2" type="ORF">ELH40_34860</name>
</gene>
<dbReference type="EMBL" id="SIMR01000004">
    <property type="protein sequence ID" value="TBC04721.1"/>
    <property type="molecule type" value="Genomic_DNA"/>
</dbReference>
<geneLocation type="plasmid" evidence="2">
    <name>pSM92_Rh03</name>
</geneLocation>
<evidence type="ECO:0000256" key="1">
    <source>
        <dbReference type="SAM" id="MobiDB-lite"/>
    </source>
</evidence>
<organism evidence="2 3">
    <name type="scientific">Rhizobium ruizarguesonis</name>
    <dbReference type="NCBI Taxonomy" id="2081791"/>
    <lineage>
        <taxon>Bacteria</taxon>
        <taxon>Pseudomonadati</taxon>
        <taxon>Pseudomonadota</taxon>
        <taxon>Alphaproteobacteria</taxon>
        <taxon>Hyphomicrobiales</taxon>
        <taxon>Rhizobiaceae</taxon>
        <taxon>Rhizobium/Agrobacterium group</taxon>
        <taxon>Rhizobium</taxon>
    </lineage>
</organism>
<dbReference type="Pfam" id="PF11950">
    <property type="entry name" value="DUF3467"/>
    <property type="match status" value="1"/>
</dbReference>
<comment type="caution">
    <text evidence="2">The sequence shown here is derived from an EMBL/GenBank/DDBJ whole genome shotgun (WGS) entry which is preliminary data.</text>
</comment>
<evidence type="ECO:0000313" key="2">
    <source>
        <dbReference type="EMBL" id="TBC04721.1"/>
    </source>
</evidence>